<reference evidence="9" key="1">
    <citation type="submission" date="2019-06" db="EMBL/GenBank/DDBJ databases">
        <authorList>
            <consortium name="Wellcome Sanger Institute Data Sharing"/>
        </authorList>
    </citation>
    <scope>NUCLEOTIDE SEQUENCE [LARGE SCALE GENOMIC DNA]</scope>
</reference>
<feature type="compositionally biased region" description="Basic and acidic residues" evidence="7">
    <location>
        <begin position="1901"/>
        <end position="1916"/>
    </location>
</feature>
<feature type="compositionally biased region" description="Low complexity" evidence="7">
    <location>
        <begin position="644"/>
        <end position="655"/>
    </location>
</feature>
<keyword evidence="2" id="KW-1017">Isopeptide bond</keyword>
<dbReference type="PROSITE" id="PS50006">
    <property type="entry name" value="FHA_DOMAIN"/>
    <property type="match status" value="1"/>
</dbReference>
<evidence type="ECO:0000256" key="5">
    <source>
        <dbReference type="ARBA" id="ARBA00023242"/>
    </source>
</evidence>
<evidence type="ECO:0000256" key="7">
    <source>
        <dbReference type="SAM" id="MobiDB-lite"/>
    </source>
</evidence>
<evidence type="ECO:0000256" key="4">
    <source>
        <dbReference type="ARBA" id="ARBA00022843"/>
    </source>
</evidence>
<reference evidence="9" key="3">
    <citation type="submission" date="2025-09" db="UniProtKB">
        <authorList>
            <consortium name="Ensembl"/>
        </authorList>
    </citation>
    <scope>IDENTIFICATION</scope>
</reference>
<dbReference type="InParanoid" id="A0A672ZM42"/>
<feature type="compositionally biased region" description="Basic and acidic residues" evidence="7">
    <location>
        <begin position="1634"/>
        <end position="1646"/>
    </location>
</feature>
<dbReference type="Gene3D" id="2.60.200.20">
    <property type="match status" value="1"/>
</dbReference>
<dbReference type="InterPro" id="IPR000253">
    <property type="entry name" value="FHA_dom"/>
</dbReference>
<feature type="compositionally biased region" description="Polar residues" evidence="7">
    <location>
        <begin position="1155"/>
        <end position="1169"/>
    </location>
</feature>
<feature type="region of interest" description="Disordered" evidence="7">
    <location>
        <begin position="908"/>
        <end position="946"/>
    </location>
</feature>
<feature type="compositionally biased region" description="Polar residues" evidence="7">
    <location>
        <begin position="1995"/>
        <end position="2012"/>
    </location>
</feature>
<dbReference type="GO" id="GO:0007088">
    <property type="term" value="P:regulation of mitotic nuclear division"/>
    <property type="evidence" value="ECO:0007669"/>
    <property type="project" value="TreeGrafter"/>
</dbReference>
<evidence type="ECO:0000256" key="3">
    <source>
        <dbReference type="ARBA" id="ARBA00022553"/>
    </source>
</evidence>
<reference evidence="9" key="2">
    <citation type="submission" date="2025-08" db="UniProtKB">
        <authorList>
            <consortium name="Ensembl"/>
        </authorList>
    </citation>
    <scope>IDENTIFICATION</scope>
</reference>
<feature type="region of interest" description="Disordered" evidence="7">
    <location>
        <begin position="1275"/>
        <end position="1311"/>
    </location>
</feature>
<keyword evidence="6" id="KW-0131">Cell cycle</keyword>
<feature type="compositionally biased region" description="Polar residues" evidence="7">
    <location>
        <begin position="256"/>
        <end position="278"/>
    </location>
</feature>
<dbReference type="InterPro" id="IPR029334">
    <property type="entry name" value="PP1-bd"/>
</dbReference>
<feature type="compositionally biased region" description="Basic and acidic residues" evidence="7">
    <location>
        <begin position="1772"/>
        <end position="1781"/>
    </location>
</feature>
<keyword evidence="5" id="KW-0539">Nucleus</keyword>
<dbReference type="PANTHER" id="PTHR21603:SF17">
    <property type="entry name" value="PROLIFERATION MARKER PROTEIN KI-67"/>
    <property type="match status" value="1"/>
</dbReference>
<accession>A0A672ZM42</accession>
<dbReference type="Pfam" id="PF00498">
    <property type="entry name" value="FHA"/>
    <property type="match status" value="1"/>
</dbReference>
<keyword evidence="10" id="KW-1185">Reference proteome</keyword>
<dbReference type="Proteomes" id="UP000472271">
    <property type="component" value="Chromosome 19"/>
</dbReference>
<feature type="compositionally biased region" description="Polar residues" evidence="7">
    <location>
        <begin position="289"/>
        <end position="306"/>
    </location>
</feature>
<feature type="region of interest" description="Disordered" evidence="7">
    <location>
        <begin position="1365"/>
        <end position="1553"/>
    </location>
</feature>
<keyword evidence="4" id="KW-0832">Ubl conjugation</keyword>
<dbReference type="GO" id="GO:0005694">
    <property type="term" value="C:chromosome"/>
    <property type="evidence" value="ECO:0007669"/>
    <property type="project" value="TreeGrafter"/>
</dbReference>
<dbReference type="SUPFAM" id="SSF49879">
    <property type="entry name" value="SMAD/FHA domain"/>
    <property type="match status" value="1"/>
</dbReference>
<feature type="compositionally biased region" description="Low complexity" evidence="7">
    <location>
        <begin position="1956"/>
        <end position="1970"/>
    </location>
</feature>
<feature type="domain" description="FHA" evidence="8">
    <location>
        <begin position="26"/>
        <end position="76"/>
    </location>
</feature>
<feature type="compositionally biased region" description="Polar residues" evidence="7">
    <location>
        <begin position="923"/>
        <end position="946"/>
    </location>
</feature>
<feature type="compositionally biased region" description="Basic and acidic residues" evidence="7">
    <location>
        <begin position="2085"/>
        <end position="2114"/>
    </location>
</feature>
<feature type="compositionally biased region" description="Basic and acidic residues" evidence="7">
    <location>
        <begin position="328"/>
        <end position="381"/>
    </location>
</feature>
<feature type="compositionally biased region" description="Basic and acidic residues" evidence="7">
    <location>
        <begin position="1480"/>
        <end position="1495"/>
    </location>
</feature>
<dbReference type="GO" id="GO:0051983">
    <property type="term" value="P:regulation of chromosome segregation"/>
    <property type="evidence" value="ECO:0007669"/>
    <property type="project" value="TreeGrafter"/>
</dbReference>
<dbReference type="Pfam" id="PF15276">
    <property type="entry name" value="PP1_bind"/>
    <property type="match status" value="1"/>
</dbReference>
<organism evidence="9 10">
    <name type="scientific">Sphaeramia orbicularis</name>
    <name type="common">orbiculate cardinalfish</name>
    <dbReference type="NCBI Taxonomy" id="375764"/>
    <lineage>
        <taxon>Eukaryota</taxon>
        <taxon>Metazoa</taxon>
        <taxon>Chordata</taxon>
        <taxon>Craniata</taxon>
        <taxon>Vertebrata</taxon>
        <taxon>Euteleostomi</taxon>
        <taxon>Actinopterygii</taxon>
        <taxon>Neopterygii</taxon>
        <taxon>Teleostei</taxon>
        <taxon>Neoteleostei</taxon>
        <taxon>Acanthomorphata</taxon>
        <taxon>Gobiaria</taxon>
        <taxon>Kurtiformes</taxon>
        <taxon>Apogonoidei</taxon>
        <taxon>Apogonidae</taxon>
        <taxon>Apogoninae</taxon>
        <taxon>Sphaeramia</taxon>
    </lineage>
</organism>
<evidence type="ECO:0000256" key="1">
    <source>
        <dbReference type="ARBA" id="ARBA00004123"/>
    </source>
</evidence>
<dbReference type="PANTHER" id="PTHR21603">
    <property type="entry name" value="ANTIGEN KI-67-LIKE PROTEIN"/>
    <property type="match status" value="1"/>
</dbReference>
<feature type="compositionally biased region" description="Basic and acidic residues" evidence="7">
    <location>
        <begin position="1381"/>
        <end position="1392"/>
    </location>
</feature>
<dbReference type="SMART" id="SM01295">
    <property type="entry name" value="K167R"/>
    <property type="match status" value="2"/>
</dbReference>
<feature type="compositionally biased region" description="Basic residues" evidence="7">
    <location>
        <begin position="1683"/>
        <end position="1692"/>
    </location>
</feature>
<gene>
    <name evidence="9" type="primary">mki67</name>
</gene>
<feature type="region of interest" description="Disordered" evidence="7">
    <location>
        <begin position="1148"/>
        <end position="1180"/>
    </location>
</feature>
<evidence type="ECO:0000313" key="10">
    <source>
        <dbReference type="Proteomes" id="UP000472271"/>
    </source>
</evidence>
<feature type="region of interest" description="Disordered" evidence="7">
    <location>
        <begin position="1598"/>
        <end position="2124"/>
    </location>
</feature>
<proteinExistence type="predicted"/>
<feature type="compositionally biased region" description="Polar residues" evidence="7">
    <location>
        <begin position="199"/>
        <end position="220"/>
    </location>
</feature>
<feature type="region of interest" description="Disordered" evidence="7">
    <location>
        <begin position="1073"/>
        <end position="1103"/>
    </location>
</feature>
<evidence type="ECO:0000256" key="2">
    <source>
        <dbReference type="ARBA" id="ARBA00022499"/>
    </source>
</evidence>
<name>A0A672ZM42_9TELE</name>
<feature type="compositionally biased region" description="Basic and acidic residues" evidence="7">
    <location>
        <begin position="1078"/>
        <end position="1087"/>
    </location>
</feature>
<evidence type="ECO:0000313" key="9">
    <source>
        <dbReference type="Ensembl" id="ENSSORP00005017517.1"/>
    </source>
</evidence>
<feature type="compositionally biased region" description="Polar residues" evidence="7">
    <location>
        <begin position="602"/>
        <end position="643"/>
    </location>
</feature>
<feature type="compositionally biased region" description="Basic residues" evidence="7">
    <location>
        <begin position="1923"/>
        <end position="1932"/>
    </location>
</feature>
<dbReference type="InterPro" id="IPR008984">
    <property type="entry name" value="SMAD_FHA_dom_sf"/>
</dbReference>
<protein>
    <submittedName>
        <fullName evidence="9">Proliferation marker protein Ki-67-like</fullName>
    </submittedName>
</protein>
<sequence>MPLHGKIVVIKRSGGDGTEFPLAASCLFGRKTDCDIRIQLPQVSKEHCRIDLNENKEVIVTNLSSANPTCINGQALQQSERLKHGDVITIIDRSFRFEYPPAPTPKKRSSIGGKAETLKVLQDHQVGSTTTVEKRISEASSDPHLKVGNNHDNIQRSLEKTLELESKEDGCLPQSKAASPFNDLYQMIKKSLDVKTPRKSSASLLQTPSSKFCTPQPQSVRKNDGTPFIFTACKGTPKREAARISPRTTETKKAETPSSGTPQSVKKQRRSLQASATKTEAPDVEAEQSKLTSPQTRRQATPQKFTLTEVIEQLPTPMPKSPVRRRSKDNTPAKETVNKDEEKAMTSPKTEAKRKATPKSSEKGDQVKEMPKKRKSGELGKDLPMQQMKKKRVSFGGHLSPELFDKRLPPNSPLRKGATPRRSLCLLKPKESLLRRASVIGLMKFDQDRGKNTSPKTPTSAKKSPASKTASPKTPSPGKKSPASKTASPKTPSPGKKSPASKTASPKTPTSAKKSPASKTASPKTPSPGKKSPASKTASPKTPTSAKKSPASKTASPKTPSPGKKSPASKTASPKTPTSAKKSPASKTASPKTPTSARKSPASKTPSPGNKSKTPKANDQPKNQRKSTGSTVRRRSSPNIKENTPTATVTPVKTPLNSRIQTPTVQGRFSVSRISTPSPTAVDDVIDMASSATVTPKIPLRRKSMKSTTKKTPGLTKSAVKVIRRSGISRVSMKAMNSWADIVKFGQAKVQRAAPTAKCQTVTKKTVKKVPKPQTPARRLKDLALASTGHANSPATIVVGRAVKQRVVHATGAAPRVVINTALSKKDMKMDEDMTGISEMFKTPVHERERSVNSEKSVLKTPVVDLSRSLVEPSMLNTPEEPGQMTVSPLTVKVTRYNSEAVQRLLNGDKEAISGDIPPLEISSDSSEQQPNDMSSHAPTTPNQKIELSECFTGVKRIMKTPKQENKPLEDLRGKLLKTPRQKPEPKECLTGVKRIMKTPKLKAEPVEDIRGNLLKTPTQKTEQQECLTGVKRMMRTPRQKSEPVEDIRGNLLKTPKQKTEQQECLTGVKRMMRTPRQKSEPVEDIRGNLLKTPKQKPEQKECLSGVKQIFNIPQWEDEPLEEGRLDEAKELLEMPKFMQESDILSDEMAKKTESSPSMLLSGIKTMTKTPKEKSTPVEDMVGLKRLMKTPKEKSEPVEKNFGIKRLMKSPRLRGVAPVEDFEGLEELMKEPLSTPAGQEKAVETEEQMLLDCDSAIEKELDLAEDLQNNADMAKDPTEAIGDNESEEVHVETGLSDAMDTVSESGVDDGSLKDQAEVEADANEVMPSGSEENTTHSMEIITQEPTAESLALETATCKVTEIDETVIPDVQKKSVRGRRAKVAESKAADDKQQVAPSEDPVIPAPVRGRRGKKTEAPAPPAVRQTARGRNAKTTESKDDALTQEESAAVPAVKPKQKVKKATEEQAQTVQEVPAETVEVPEDKQTSQVNADHEANDDAEPQGKPVVKRGKKSKQASVPQADVAEDASEVVPAQGEENTMDATETEVPEVKTDTFKVTENEVVVIPDTQKKPLRGRRAKVVESKVTDVEQAVASEEPVVAAPVKGRRGKKTEAPAPPAVRQTTRGRNAKAQEGTSDEKPEKVPEKSVETQMVPDVSAEDAGDQHAVINASHVDVPAPPEEKSTSKPKRGRKTKPTPVEAPQPEAESTEVVNDQQVIEDVQPELPVPTVDKPKRGGRKTKPDAGKQNEVTEDTVVPEETKQVARPPARAKRGRNAKEEEKPDNNEPALPVETPTPHEPVKKMRRTRKAEQDPEEPSEEVPTAKTVTPEEMVASVPAQPEKIKEATQVPKPRRGARKAQEPDSVTPVESTEVQEVPVVSSTDKPKRGRRGKQAAEEASVTEMVPEEKPEHEPETEEKTNTESTHAVKTKPSRVRGVKTSAKNEVSESVPAKRVRRGAAVPVEESSVEVTDVVPEPAPLPVEPVKRGRRAATKAKTNTEEMVSSDQVNSTEDSSNAVEDKKSKRSVKWKADCEVFEVTPLKAVRGRKLKSGDQKDTESNNMSKSATKTEEEDLSDQKSQPVKRARRGAKVTDIKEESTNKLPEEDQVISKKDDTEAQPKTRRGRSAKK</sequence>
<dbReference type="CDD" id="cd22673">
    <property type="entry name" value="FHA_Ki67"/>
    <property type="match status" value="1"/>
</dbReference>
<dbReference type="Ensembl" id="ENSSORT00005018036.1">
    <property type="protein sequence ID" value="ENSSORP00005017517.1"/>
    <property type="gene ID" value="ENSSORG00005008749.1"/>
</dbReference>
<dbReference type="InterPro" id="IPR012568">
    <property type="entry name" value="KI67R"/>
</dbReference>
<comment type="subcellular location">
    <subcellularLocation>
        <location evidence="1">Nucleus</location>
    </subcellularLocation>
</comment>
<feature type="region of interest" description="Disordered" evidence="7">
    <location>
        <begin position="193"/>
        <end position="658"/>
    </location>
</feature>
<feature type="compositionally biased region" description="Low complexity" evidence="7">
    <location>
        <begin position="453"/>
        <end position="597"/>
    </location>
</feature>
<evidence type="ECO:0000259" key="8">
    <source>
        <dbReference type="PROSITE" id="PS50006"/>
    </source>
</evidence>
<feature type="compositionally biased region" description="Basic residues" evidence="7">
    <location>
        <begin position="2115"/>
        <end position="2124"/>
    </location>
</feature>
<evidence type="ECO:0000256" key="6">
    <source>
        <dbReference type="ARBA" id="ARBA00023306"/>
    </source>
</evidence>
<dbReference type="SMART" id="SM00240">
    <property type="entry name" value="FHA"/>
    <property type="match status" value="1"/>
</dbReference>
<keyword evidence="3" id="KW-0597">Phosphoprotein</keyword>
<dbReference type="GO" id="GO:0005634">
    <property type="term" value="C:nucleus"/>
    <property type="evidence" value="ECO:0007669"/>
    <property type="project" value="UniProtKB-SubCell"/>
</dbReference>